<keyword evidence="4" id="KW-1185">Reference proteome</keyword>
<comment type="caution">
    <text evidence="3">The sequence shown here is derived from an EMBL/GenBank/DDBJ whole genome shotgun (WGS) entry which is preliminary data.</text>
</comment>
<feature type="compositionally biased region" description="Basic residues" evidence="2">
    <location>
        <begin position="11"/>
        <end position="20"/>
    </location>
</feature>
<organism evidence="3 4">
    <name type="scientific">Stephanodiscus triporus</name>
    <dbReference type="NCBI Taxonomy" id="2934178"/>
    <lineage>
        <taxon>Eukaryota</taxon>
        <taxon>Sar</taxon>
        <taxon>Stramenopiles</taxon>
        <taxon>Ochrophyta</taxon>
        <taxon>Bacillariophyta</taxon>
        <taxon>Coscinodiscophyceae</taxon>
        <taxon>Thalassiosirophycidae</taxon>
        <taxon>Stephanodiscales</taxon>
        <taxon>Stephanodiscaceae</taxon>
        <taxon>Stephanodiscus</taxon>
    </lineage>
</organism>
<dbReference type="AlphaFoldDB" id="A0ABD3QBD3"/>
<keyword evidence="1" id="KW-0175">Coiled coil</keyword>
<reference evidence="3 4" key="1">
    <citation type="submission" date="2024-10" db="EMBL/GenBank/DDBJ databases">
        <title>Updated reference genomes for cyclostephanoid diatoms.</title>
        <authorList>
            <person name="Roberts W.R."/>
            <person name="Alverson A.J."/>
        </authorList>
    </citation>
    <scope>NUCLEOTIDE SEQUENCE [LARGE SCALE GENOMIC DNA]</scope>
    <source>
        <strain evidence="3 4">AJA276-08</strain>
    </source>
</reference>
<name>A0ABD3QBD3_9STRA</name>
<feature type="coiled-coil region" evidence="1">
    <location>
        <begin position="249"/>
        <end position="360"/>
    </location>
</feature>
<gene>
    <name evidence="3" type="ORF">ACHAW5_002784</name>
</gene>
<sequence>MRFLGLFRSSSSHRRSRKRRSEPGLTGNQDREAAANNDEGITPPQPPPAQRQPRLQHHHRPSSIHLHPYNNDDEEPCLEASSYAPVINVYEDRIEELGELMAEQGRCLDEVTSRSRRLSTENIMLRERLSTSMASKPVSSVSPAMSPLKNIINSTQKKSKDEHNTKDAVLRFKEENSILIQQADLLANELTESNRLLAERDASLASLGKELSLCLEKTRSLMKEKKAWKASELQKIKEVDALHASVKRSSTLRSEISQCLAERNELEAEVADMGSQMSSLASTIERQTHELVKMRTELEKAADKLRESEQRSNLAKQESKINSDISLAQQDQLRHAKAHNEQLDHNLNDIREKLADSQLSQHKLQTMNDSLRADFISIVCWYIILLEIKGLAERHSSQTTIWSKGQSKVVAAMKEKYNEENQEQQKQIDNLMRVNSSVESENAQSKRDLQSCQQRCSSLEKLLGSLGNDHKNTVDKLSQKVTETETQVEASHSMERELQTNVSVLEEQVASLHAKSKEKEAAQSKAIDGLQMQLLSVQGTNQKLSARISYLEEDAEAAIKVHAQEKRAMQLVLEQKVRELNIECEALRVANKNEMAKTRHRDELFEKHSDLHKSALDQLSAEKKELTAKLEKEIVDEREVGRCLMSKVQELLGKIQSLTEEKYQSIQQNSKLHSQIEHLEKIIANGEDRLSHVGKQLSLSMQDQQRRILNETELKKELYNARLEVERMTRDKSTHGPIA</sequence>
<evidence type="ECO:0000313" key="3">
    <source>
        <dbReference type="EMBL" id="KAL3797690.1"/>
    </source>
</evidence>
<feature type="coiled-coil region" evidence="1">
    <location>
        <begin position="410"/>
        <end position="462"/>
    </location>
</feature>
<evidence type="ECO:0000313" key="4">
    <source>
        <dbReference type="Proteomes" id="UP001530315"/>
    </source>
</evidence>
<protein>
    <submittedName>
        <fullName evidence="3">Uncharacterized protein</fullName>
    </submittedName>
</protein>
<proteinExistence type="predicted"/>
<evidence type="ECO:0000256" key="1">
    <source>
        <dbReference type="SAM" id="Coils"/>
    </source>
</evidence>
<accession>A0ABD3QBD3</accession>
<feature type="region of interest" description="Disordered" evidence="2">
    <location>
        <begin position="1"/>
        <end position="76"/>
    </location>
</feature>
<evidence type="ECO:0000256" key="2">
    <source>
        <dbReference type="SAM" id="MobiDB-lite"/>
    </source>
</evidence>
<dbReference type="EMBL" id="JALLAZ020000336">
    <property type="protein sequence ID" value="KAL3797690.1"/>
    <property type="molecule type" value="Genomic_DNA"/>
</dbReference>
<feature type="coiled-coil region" evidence="1">
    <location>
        <begin position="577"/>
        <end position="636"/>
    </location>
</feature>
<dbReference type="Proteomes" id="UP001530315">
    <property type="component" value="Unassembled WGS sequence"/>
</dbReference>